<evidence type="ECO:0008006" key="4">
    <source>
        <dbReference type="Google" id="ProtNLM"/>
    </source>
</evidence>
<organism evidence="2 3">
    <name type="scientific">Extremus antarcticus</name>
    <dbReference type="NCBI Taxonomy" id="702011"/>
    <lineage>
        <taxon>Eukaryota</taxon>
        <taxon>Fungi</taxon>
        <taxon>Dikarya</taxon>
        <taxon>Ascomycota</taxon>
        <taxon>Pezizomycotina</taxon>
        <taxon>Dothideomycetes</taxon>
        <taxon>Dothideomycetidae</taxon>
        <taxon>Mycosphaerellales</taxon>
        <taxon>Extremaceae</taxon>
        <taxon>Extremus</taxon>
    </lineage>
</organism>
<dbReference type="PANTHER" id="PTHR31495">
    <property type="entry name" value="PEROXYGENASE 3-RELATED"/>
    <property type="match status" value="1"/>
</dbReference>
<dbReference type="InterPro" id="IPR007736">
    <property type="entry name" value="Caleosin-related"/>
</dbReference>
<reference evidence="2" key="1">
    <citation type="submission" date="2023-04" db="EMBL/GenBank/DDBJ databases">
        <title>Black Yeasts Isolated from many extreme environments.</title>
        <authorList>
            <person name="Coleine C."/>
            <person name="Stajich J.E."/>
            <person name="Selbmann L."/>
        </authorList>
    </citation>
    <scope>NUCLEOTIDE SEQUENCE</scope>
    <source>
        <strain evidence="2">CCFEE 5312</strain>
    </source>
</reference>
<protein>
    <recommendedName>
        <fullName evidence="4">Caleosin</fullName>
    </recommendedName>
</protein>
<dbReference type="GO" id="GO:0004497">
    <property type="term" value="F:monooxygenase activity"/>
    <property type="evidence" value="ECO:0007669"/>
    <property type="project" value="TreeGrafter"/>
</dbReference>
<proteinExistence type="inferred from homology"/>
<dbReference type="Pfam" id="PF05042">
    <property type="entry name" value="Caleosin"/>
    <property type="match status" value="1"/>
</dbReference>
<dbReference type="AlphaFoldDB" id="A0AAJ0GFA2"/>
<comment type="similarity">
    <text evidence="1">Belongs to the caleosin family.</text>
</comment>
<dbReference type="GO" id="GO:0005509">
    <property type="term" value="F:calcium ion binding"/>
    <property type="evidence" value="ECO:0007669"/>
    <property type="project" value="TreeGrafter"/>
</dbReference>
<evidence type="ECO:0000256" key="1">
    <source>
        <dbReference type="ARBA" id="ARBA00006765"/>
    </source>
</evidence>
<dbReference type="PANTHER" id="PTHR31495:SF0">
    <property type="entry name" value="BINDING PROTEIN CALEOSIN, PUTATIVE (AFU_ORTHOLOGUE AFUA_5G13750)-RELATED"/>
    <property type="match status" value="1"/>
</dbReference>
<sequence length="109" mass="12948">MTYDNEGRFVPQRFEDIFAKYDRGNKGGLDAWDLLRFHKGQRMVFDFFGWSAAFLEWHAVYLLLWPEDGICRKDDIRRIFDGSIFQQKADEYAVKQRTWSRLEGIESGA</sequence>
<name>A0AAJ0GFA2_9PEZI</name>
<accession>A0AAJ0GFA2</accession>
<dbReference type="Proteomes" id="UP001271007">
    <property type="component" value="Unassembled WGS sequence"/>
</dbReference>
<keyword evidence="3" id="KW-1185">Reference proteome</keyword>
<gene>
    <name evidence="2" type="ORF">LTR09_002891</name>
</gene>
<comment type="caution">
    <text evidence="2">The sequence shown here is derived from an EMBL/GenBank/DDBJ whole genome shotgun (WGS) entry which is preliminary data.</text>
</comment>
<evidence type="ECO:0000313" key="2">
    <source>
        <dbReference type="EMBL" id="KAK3056384.1"/>
    </source>
</evidence>
<dbReference type="EMBL" id="JAWDJX010000006">
    <property type="protein sequence ID" value="KAK3056384.1"/>
    <property type="molecule type" value="Genomic_DNA"/>
</dbReference>
<evidence type="ECO:0000313" key="3">
    <source>
        <dbReference type="Proteomes" id="UP001271007"/>
    </source>
</evidence>